<name>A0A8R1ELI0_CAEJA</name>
<evidence type="ECO:0000313" key="3">
    <source>
        <dbReference type="Proteomes" id="UP000005237"/>
    </source>
</evidence>
<proteinExistence type="predicted"/>
<dbReference type="Proteomes" id="UP000005237">
    <property type="component" value="Unassembled WGS sequence"/>
</dbReference>
<organism evidence="2 3">
    <name type="scientific">Caenorhabditis japonica</name>
    <dbReference type="NCBI Taxonomy" id="281687"/>
    <lineage>
        <taxon>Eukaryota</taxon>
        <taxon>Metazoa</taxon>
        <taxon>Ecdysozoa</taxon>
        <taxon>Nematoda</taxon>
        <taxon>Chromadorea</taxon>
        <taxon>Rhabditida</taxon>
        <taxon>Rhabditina</taxon>
        <taxon>Rhabditomorpha</taxon>
        <taxon>Rhabditoidea</taxon>
        <taxon>Rhabditidae</taxon>
        <taxon>Peloderinae</taxon>
        <taxon>Caenorhabditis</taxon>
    </lineage>
</organism>
<reference evidence="2" key="2">
    <citation type="submission" date="2022-06" db="UniProtKB">
        <authorList>
            <consortium name="EnsemblMetazoa"/>
        </authorList>
    </citation>
    <scope>IDENTIFICATION</scope>
    <source>
        <strain evidence="2">DF5081</strain>
    </source>
</reference>
<evidence type="ECO:0000256" key="1">
    <source>
        <dbReference type="SAM" id="SignalP"/>
    </source>
</evidence>
<reference evidence="3" key="1">
    <citation type="submission" date="2010-08" db="EMBL/GenBank/DDBJ databases">
        <authorList>
            <consortium name="Caenorhabditis japonica Sequencing Consortium"/>
            <person name="Wilson R.K."/>
        </authorList>
    </citation>
    <scope>NUCLEOTIDE SEQUENCE [LARGE SCALE GENOMIC DNA]</scope>
    <source>
        <strain evidence="3">DF5081</strain>
    </source>
</reference>
<sequence>MSSTLVRLLLLTILVVTVTSYGVLSAADQEQRLDAPRFWPSIPDFANDQESVTSSEFDGRIKRGLDDIEQQLSKRTNLKRLVILSARGFGKNK</sequence>
<keyword evidence="1" id="KW-0732">Signal</keyword>
<feature type="chain" id="PRO_5035898324" evidence="1">
    <location>
        <begin position="21"/>
        <end position="93"/>
    </location>
</feature>
<feature type="signal peptide" evidence="1">
    <location>
        <begin position="1"/>
        <end position="20"/>
    </location>
</feature>
<evidence type="ECO:0000313" key="2">
    <source>
        <dbReference type="EnsemblMetazoa" id="CJA38048.1"/>
    </source>
</evidence>
<protein>
    <submittedName>
        <fullName evidence="2">Uncharacterized protein</fullName>
    </submittedName>
</protein>
<accession>A0A8R1ELI0</accession>
<keyword evidence="3" id="KW-1185">Reference proteome</keyword>
<dbReference type="EnsemblMetazoa" id="CJA38048.1">
    <property type="protein sequence ID" value="CJA38048.1"/>
    <property type="gene ID" value="WBGene00213895"/>
</dbReference>
<dbReference type="AlphaFoldDB" id="A0A8R1ELI0"/>